<dbReference type="Gene3D" id="3.30.450.180">
    <property type="match status" value="1"/>
</dbReference>
<comment type="caution">
    <text evidence="2">The sequence shown here is derived from an EMBL/GenBank/DDBJ whole genome shotgun (WGS) entry which is preliminary data.</text>
</comment>
<reference evidence="2 3" key="1">
    <citation type="submission" date="2021-03" db="EMBL/GenBank/DDBJ databases">
        <title>Sequencing the genomes of 1000 actinobacteria strains.</title>
        <authorList>
            <person name="Klenk H.-P."/>
        </authorList>
    </citation>
    <scope>NUCLEOTIDE SEQUENCE [LARGE SCALE GENOMIC DNA]</scope>
    <source>
        <strain evidence="2 3">DSM 44580</strain>
    </source>
</reference>
<dbReference type="Proteomes" id="UP001519363">
    <property type="component" value="Unassembled WGS sequence"/>
</dbReference>
<dbReference type="Pfam" id="PF17765">
    <property type="entry name" value="MLTR_LBD"/>
    <property type="match status" value="1"/>
</dbReference>
<accession>A0ABS5AJC9</accession>
<sequence length="106" mass="11566">MTAKTVAYLRATLGGDVGDPELRELIGELSLESDRFRVLWGRQDVRHQSSGLTGFEHPQVGPLDLRYEKFAVPGTTQVLVTYHADPGSASEEKLRLLGSLATSAAR</sequence>
<evidence type="ECO:0000313" key="2">
    <source>
        <dbReference type="EMBL" id="MBP2476671.1"/>
    </source>
</evidence>
<dbReference type="EMBL" id="JAGIOO010000001">
    <property type="protein sequence ID" value="MBP2476671.1"/>
    <property type="molecule type" value="Genomic_DNA"/>
</dbReference>
<name>A0ABS5AJC9_9PSEU</name>
<protein>
    <recommendedName>
        <fullName evidence="1">MmyB-like transcription regulator ligand binding domain-containing protein</fullName>
    </recommendedName>
</protein>
<keyword evidence="3" id="KW-1185">Reference proteome</keyword>
<evidence type="ECO:0000259" key="1">
    <source>
        <dbReference type="Pfam" id="PF17765"/>
    </source>
</evidence>
<dbReference type="PANTHER" id="PTHR35010:SF2">
    <property type="entry name" value="BLL4672 PROTEIN"/>
    <property type="match status" value="1"/>
</dbReference>
<evidence type="ECO:0000313" key="3">
    <source>
        <dbReference type="Proteomes" id="UP001519363"/>
    </source>
</evidence>
<dbReference type="InterPro" id="IPR041413">
    <property type="entry name" value="MLTR_LBD"/>
</dbReference>
<gene>
    <name evidence="2" type="ORF">JOF53_005543</name>
</gene>
<dbReference type="RefSeq" id="WP_143342568.1">
    <property type="nucleotide sequence ID" value="NZ_JAGIOO010000001.1"/>
</dbReference>
<proteinExistence type="predicted"/>
<dbReference type="PANTHER" id="PTHR35010">
    <property type="entry name" value="BLL4672 PROTEIN-RELATED"/>
    <property type="match status" value="1"/>
</dbReference>
<feature type="domain" description="MmyB-like transcription regulator ligand binding" evidence="1">
    <location>
        <begin position="2"/>
        <end position="97"/>
    </location>
</feature>
<organism evidence="2 3">
    <name type="scientific">Crossiella equi</name>
    <dbReference type="NCBI Taxonomy" id="130796"/>
    <lineage>
        <taxon>Bacteria</taxon>
        <taxon>Bacillati</taxon>
        <taxon>Actinomycetota</taxon>
        <taxon>Actinomycetes</taxon>
        <taxon>Pseudonocardiales</taxon>
        <taxon>Pseudonocardiaceae</taxon>
        <taxon>Crossiella</taxon>
    </lineage>
</organism>